<evidence type="ECO:0000256" key="1">
    <source>
        <dbReference type="ARBA" id="ARBA00004236"/>
    </source>
</evidence>
<dbReference type="Gene3D" id="2.40.30.170">
    <property type="match status" value="1"/>
</dbReference>
<evidence type="ECO:0000259" key="11">
    <source>
        <dbReference type="Pfam" id="PF25967"/>
    </source>
</evidence>
<evidence type="ECO:0000313" key="13">
    <source>
        <dbReference type="EMBL" id="MBB4412368.1"/>
    </source>
</evidence>
<keyword evidence="16" id="KW-1185">Reference proteome</keyword>
<evidence type="ECO:0000313" key="14">
    <source>
        <dbReference type="EMBL" id="MBB4447000.1"/>
    </source>
</evidence>
<evidence type="ECO:0000259" key="10">
    <source>
        <dbReference type="Pfam" id="PF25944"/>
    </source>
</evidence>
<dbReference type="PANTHER" id="PTHR30469">
    <property type="entry name" value="MULTIDRUG RESISTANCE PROTEIN MDTA"/>
    <property type="match status" value="1"/>
</dbReference>
<feature type="domain" description="Multidrug resistance protein MdtA-like beta-barrel" evidence="10">
    <location>
        <begin position="251"/>
        <end position="331"/>
    </location>
</feature>
<dbReference type="GO" id="GO:0015562">
    <property type="term" value="F:efflux transmembrane transporter activity"/>
    <property type="evidence" value="ECO:0007669"/>
    <property type="project" value="TreeGrafter"/>
</dbReference>
<keyword evidence="6" id="KW-0472">Membrane</keyword>
<comment type="caution">
    <text evidence="14">The sequence shown here is derived from an EMBL/GenBank/DDBJ whole genome shotgun (WGS) entry which is preliminary data.</text>
</comment>
<evidence type="ECO:0000259" key="8">
    <source>
        <dbReference type="Pfam" id="PF25876"/>
    </source>
</evidence>
<feature type="domain" description="Multidrug resistance protein MdtA-like alpha-helical hairpin" evidence="8">
    <location>
        <begin position="144"/>
        <end position="213"/>
    </location>
</feature>
<dbReference type="Gene3D" id="1.10.287.470">
    <property type="entry name" value="Helix hairpin bin"/>
    <property type="match status" value="1"/>
</dbReference>
<dbReference type="NCBIfam" id="TIGR01730">
    <property type="entry name" value="RND_mfp"/>
    <property type="match status" value="1"/>
</dbReference>
<evidence type="ECO:0000256" key="3">
    <source>
        <dbReference type="ARBA" id="ARBA00022448"/>
    </source>
</evidence>
<dbReference type="Proteomes" id="UP000576087">
    <property type="component" value="Unassembled WGS sequence"/>
</dbReference>
<dbReference type="Pfam" id="PF25917">
    <property type="entry name" value="BSH_RND"/>
    <property type="match status" value="1"/>
</dbReference>
<dbReference type="InterPro" id="IPR058627">
    <property type="entry name" value="MdtA-like_C"/>
</dbReference>
<dbReference type="Proteomes" id="UP000524535">
    <property type="component" value="Unassembled WGS sequence"/>
</dbReference>
<name>A0A7W6UZ36_9HYPH</name>
<evidence type="ECO:0000256" key="7">
    <source>
        <dbReference type="SAM" id="Coils"/>
    </source>
</evidence>
<keyword evidence="7" id="KW-0175">Coiled coil</keyword>
<evidence type="ECO:0000313" key="12">
    <source>
        <dbReference type="EMBL" id="MBB4349410.1"/>
    </source>
</evidence>
<keyword evidence="3" id="KW-0813">Transport</keyword>
<proteinExistence type="inferred from homology"/>
<evidence type="ECO:0000256" key="2">
    <source>
        <dbReference type="ARBA" id="ARBA00009477"/>
    </source>
</evidence>
<dbReference type="Proteomes" id="UP000520770">
    <property type="component" value="Unassembled WGS sequence"/>
</dbReference>
<dbReference type="Pfam" id="PF25967">
    <property type="entry name" value="RND-MFP_C"/>
    <property type="match status" value="1"/>
</dbReference>
<dbReference type="InterPro" id="IPR006143">
    <property type="entry name" value="RND_pump_MFP"/>
</dbReference>
<evidence type="ECO:0000256" key="5">
    <source>
        <dbReference type="ARBA" id="ARBA00022519"/>
    </source>
</evidence>
<dbReference type="AlphaFoldDB" id="A0A7W6UZ36"/>
<organism evidence="14 17">
    <name type="scientific">Aliirhizobium cellulosilyticum</name>
    <dbReference type="NCBI Taxonomy" id="393664"/>
    <lineage>
        <taxon>Bacteria</taxon>
        <taxon>Pseudomonadati</taxon>
        <taxon>Pseudomonadota</taxon>
        <taxon>Alphaproteobacteria</taxon>
        <taxon>Hyphomicrobiales</taxon>
        <taxon>Rhizobiaceae</taxon>
        <taxon>Aliirhizobium</taxon>
    </lineage>
</organism>
<reference evidence="15 16" key="1">
    <citation type="submission" date="2020-08" db="EMBL/GenBank/DDBJ databases">
        <title>Genomic Encyclopedia of Type Strains, Phase IV (KMG-V): Genome sequencing to study the core and pangenomes of soil and plant-associated prokaryotes.</title>
        <authorList>
            <person name="Whitman W."/>
        </authorList>
    </citation>
    <scope>NUCLEOTIDE SEQUENCE [LARGE SCALE GENOMIC DNA]</scope>
    <source>
        <strain evidence="13 16">SEMIA 444</strain>
        <strain evidence="12 15">SEMIA 448</strain>
        <strain evidence="14 17">SEMIA 452</strain>
    </source>
</reference>
<dbReference type="EMBL" id="JACIGY010000003">
    <property type="protein sequence ID" value="MBB4412368.1"/>
    <property type="molecule type" value="Genomic_DNA"/>
</dbReference>
<dbReference type="Pfam" id="PF25876">
    <property type="entry name" value="HH_MFP_RND"/>
    <property type="match status" value="1"/>
</dbReference>
<dbReference type="InterPro" id="IPR058625">
    <property type="entry name" value="MdtA-like_BSH"/>
</dbReference>
<keyword evidence="4" id="KW-1003">Cell membrane</keyword>
<evidence type="ECO:0000313" key="16">
    <source>
        <dbReference type="Proteomes" id="UP000524535"/>
    </source>
</evidence>
<dbReference type="InterPro" id="IPR058624">
    <property type="entry name" value="MdtA-like_HH"/>
</dbReference>
<evidence type="ECO:0000313" key="17">
    <source>
        <dbReference type="Proteomes" id="UP000576087"/>
    </source>
</evidence>
<feature type="domain" description="Multidrug resistance protein MdtA-like barrel-sandwich hybrid" evidence="9">
    <location>
        <begin position="103"/>
        <end position="246"/>
    </location>
</feature>
<evidence type="ECO:0000256" key="6">
    <source>
        <dbReference type="ARBA" id="ARBA00023136"/>
    </source>
</evidence>
<dbReference type="EMBL" id="JACIGW010000003">
    <property type="protein sequence ID" value="MBB4349410.1"/>
    <property type="molecule type" value="Genomic_DNA"/>
</dbReference>
<dbReference type="PANTHER" id="PTHR30469:SF36">
    <property type="entry name" value="BLL3903 PROTEIN"/>
    <property type="match status" value="1"/>
</dbReference>
<comment type="similarity">
    <text evidence="2">Belongs to the membrane fusion protein (MFP) (TC 8.A.1) family.</text>
</comment>
<evidence type="ECO:0000256" key="4">
    <source>
        <dbReference type="ARBA" id="ARBA00022475"/>
    </source>
</evidence>
<dbReference type="Gene3D" id="2.40.50.100">
    <property type="match status" value="1"/>
</dbReference>
<protein>
    <submittedName>
        <fullName evidence="14">Multidrug efflux system membrane fusion protein</fullName>
    </submittedName>
</protein>
<dbReference type="RefSeq" id="WP_183824609.1">
    <property type="nucleotide sequence ID" value="NZ_JACIGW010000003.1"/>
</dbReference>
<keyword evidence="5" id="KW-0997">Cell inner membrane</keyword>
<accession>A0A7W6UZ36</accession>
<gene>
    <name evidence="13" type="ORF">GGE31_002881</name>
    <name evidence="12" type="ORF">GGE33_003172</name>
    <name evidence="14" type="ORF">GGE35_002822</name>
</gene>
<evidence type="ECO:0000313" key="15">
    <source>
        <dbReference type="Proteomes" id="UP000520770"/>
    </source>
</evidence>
<dbReference type="InterPro" id="IPR058626">
    <property type="entry name" value="MdtA-like_b-barrel"/>
</dbReference>
<dbReference type="EMBL" id="JACIHM010000003">
    <property type="protein sequence ID" value="MBB4447000.1"/>
    <property type="molecule type" value="Genomic_DNA"/>
</dbReference>
<sequence>MVRQSRTTDAVEMHIRINDVAGENRHQEATDMFPCRQIYSRRIFARSTASAVIAACLILQIPRVVHAQAISASSTSIPVQVTLPTAEDVAVYLTGLGTAQAENTVSITSQIDGEIQSIHFTEGQHVARGDLLVVIDPRPYQAALDQANARIQQDQADLGNARYLLGKDTTLAAQQIVTQEVLEQQRAQVENLEAQLALDTAAKEAAEVSLSYTQIKAPIDGVTGILAVDPGNQIRAASGTAIVTITQVDPISTISTLKEGDLEEVEAAMQSGSVPVIAKSIGQARVLATGKVSLIDNVIDEATGSIRIKSTFPNPKGSLWPGEAVSISLRAKVLVNALTIPSAAVQRGPDGFFVYVVDDTGKAQVKPISVGETQDERTVVTSGISSVEKVVVTGQYRLSPNVTVTPSDYVAASQVKD</sequence>
<dbReference type="Pfam" id="PF25944">
    <property type="entry name" value="Beta-barrel_RND"/>
    <property type="match status" value="1"/>
</dbReference>
<feature type="coiled-coil region" evidence="7">
    <location>
        <begin position="175"/>
        <end position="202"/>
    </location>
</feature>
<evidence type="ECO:0000259" key="9">
    <source>
        <dbReference type="Pfam" id="PF25917"/>
    </source>
</evidence>
<feature type="domain" description="Multidrug resistance protein MdtA-like C-terminal permuted SH3" evidence="11">
    <location>
        <begin position="336"/>
        <end position="394"/>
    </location>
</feature>
<dbReference type="GO" id="GO:1990281">
    <property type="term" value="C:efflux pump complex"/>
    <property type="evidence" value="ECO:0007669"/>
    <property type="project" value="TreeGrafter"/>
</dbReference>
<dbReference type="Gene3D" id="2.40.420.20">
    <property type="match status" value="1"/>
</dbReference>
<comment type="subcellular location">
    <subcellularLocation>
        <location evidence="1">Cell membrane</location>
    </subcellularLocation>
</comment>
<dbReference type="SUPFAM" id="SSF111369">
    <property type="entry name" value="HlyD-like secretion proteins"/>
    <property type="match status" value="1"/>
</dbReference>